<evidence type="ECO:0000256" key="6">
    <source>
        <dbReference type="ARBA" id="ARBA00022683"/>
    </source>
</evidence>
<evidence type="ECO:0000313" key="10">
    <source>
        <dbReference type="Proteomes" id="UP000244989"/>
    </source>
</evidence>
<dbReference type="InterPro" id="IPR033887">
    <property type="entry name" value="PTS_IIA_man"/>
</dbReference>
<keyword evidence="4" id="KW-0762">Sugar transport</keyword>
<dbReference type="InterPro" id="IPR036662">
    <property type="entry name" value="PTS_EIIA_man-typ_sf"/>
</dbReference>
<dbReference type="GO" id="GO:0016301">
    <property type="term" value="F:kinase activity"/>
    <property type="evidence" value="ECO:0007669"/>
    <property type="project" value="UniProtKB-KW"/>
</dbReference>
<dbReference type="Gene3D" id="3.40.50.510">
    <property type="entry name" value="Phosphotransferase system, mannose-type IIA component"/>
    <property type="match status" value="1"/>
</dbReference>
<dbReference type="Proteomes" id="UP000244989">
    <property type="component" value="Unassembled WGS sequence"/>
</dbReference>
<dbReference type="InterPro" id="IPR051471">
    <property type="entry name" value="Bacterial_PTS_sugar_comp"/>
</dbReference>
<evidence type="ECO:0000256" key="1">
    <source>
        <dbReference type="ARBA" id="ARBA00004496"/>
    </source>
</evidence>
<comment type="subcellular location">
    <subcellularLocation>
        <location evidence="1">Cytoplasm</location>
    </subcellularLocation>
</comment>
<dbReference type="AlphaFoldDB" id="A0A2U1T8X0"/>
<protein>
    <submittedName>
        <fullName evidence="9">PTS fructose transporter subunit IIA</fullName>
    </submittedName>
</protein>
<dbReference type="OrthoDB" id="9788818at2"/>
<dbReference type="InterPro" id="IPR004701">
    <property type="entry name" value="PTS_EIIA_man-typ"/>
</dbReference>
<dbReference type="PROSITE" id="PS51096">
    <property type="entry name" value="PTS_EIIA_TYPE_4"/>
    <property type="match status" value="1"/>
</dbReference>
<evidence type="ECO:0000256" key="3">
    <source>
        <dbReference type="ARBA" id="ARBA00022490"/>
    </source>
</evidence>
<dbReference type="PANTHER" id="PTHR33799">
    <property type="entry name" value="PTS PERMEASE-RELATED-RELATED"/>
    <property type="match status" value="1"/>
</dbReference>
<evidence type="ECO:0000259" key="8">
    <source>
        <dbReference type="PROSITE" id="PS51096"/>
    </source>
</evidence>
<gene>
    <name evidence="9" type="ORF">DF222_02185</name>
</gene>
<keyword evidence="5" id="KW-0808">Transferase</keyword>
<dbReference type="GO" id="GO:0005737">
    <property type="term" value="C:cytoplasm"/>
    <property type="evidence" value="ECO:0007669"/>
    <property type="project" value="UniProtKB-SubCell"/>
</dbReference>
<sequence>MIGFIVTGHGQFAAGLASAVHMIAGDKPHFQAITFEEEDADSFGPALAGAIEQMRAECDGVLIFADLLGGTPFNQAVMAAQSQSNVEVIAGVNLPILIELCTRRKDNTSLEKLRDTALKIGKVSISVTNPAELAADDADEGTDDGEGI</sequence>
<dbReference type="RefSeq" id="WP_108432094.1">
    <property type="nucleotide sequence ID" value="NZ_CP026947.1"/>
</dbReference>
<organism evidence="9 10">
    <name type="scientific">Corynebacterium yudongzhengii</name>
    <dbReference type="NCBI Taxonomy" id="2080740"/>
    <lineage>
        <taxon>Bacteria</taxon>
        <taxon>Bacillati</taxon>
        <taxon>Actinomycetota</taxon>
        <taxon>Actinomycetes</taxon>
        <taxon>Mycobacteriales</taxon>
        <taxon>Corynebacteriaceae</taxon>
        <taxon>Corynebacterium</taxon>
    </lineage>
</organism>
<accession>A0A2U1T8X0</accession>
<dbReference type="GO" id="GO:0009401">
    <property type="term" value="P:phosphoenolpyruvate-dependent sugar phosphotransferase system"/>
    <property type="evidence" value="ECO:0007669"/>
    <property type="project" value="UniProtKB-KW"/>
</dbReference>
<dbReference type="PANTHER" id="PTHR33799:SF1">
    <property type="entry name" value="PTS SYSTEM MANNOSE-SPECIFIC EIIAB COMPONENT-RELATED"/>
    <property type="match status" value="1"/>
</dbReference>
<evidence type="ECO:0000256" key="7">
    <source>
        <dbReference type="ARBA" id="ARBA00022777"/>
    </source>
</evidence>
<evidence type="ECO:0000313" key="9">
    <source>
        <dbReference type="EMBL" id="PWC02460.1"/>
    </source>
</evidence>
<dbReference type="KEGG" id="cyz:C3B44_09085"/>
<dbReference type="SUPFAM" id="SSF53062">
    <property type="entry name" value="PTS system fructose IIA component-like"/>
    <property type="match status" value="1"/>
</dbReference>
<keyword evidence="2" id="KW-0813">Transport</keyword>
<evidence type="ECO:0000256" key="4">
    <source>
        <dbReference type="ARBA" id="ARBA00022597"/>
    </source>
</evidence>
<dbReference type="EMBL" id="QEEZ01000003">
    <property type="protein sequence ID" value="PWC02460.1"/>
    <property type="molecule type" value="Genomic_DNA"/>
</dbReference>
<keyword evidence="6" id="KW-0598">Phosphotransferase system</keyword>
<dbReference type="CDD" id="cd00006">
    <property type="entry name" value="PTS_IIA_man"/>
    <property type="match status" value="1"/>
</dbReference>
<keyword evidence="7" id="KW-0418">Kinase</keyword>
<dbReference type="GO" id="GO:0016020">
    <property type="term" value="C:membrane"/>
    <property type="evidence" value="ECO:0007669"/>
    <property type="project" value="InterPro"/>
</dbReference>
<evidence type="ECO:0000256" key="5">
    <source>
        <dbReference type="ARBA" id="ARBA00022679"/>
    </source>
</evidence>
<keyword evidence="3" id="KW-0963">Cytoplasm</keyword>
<dbReference type="Pfam" id="PF03610">
    <property type="entry name" value="EIIA-man"/>
    <property type="match status" value="1"/>
</dbReference>
<comment type="caution">
    <text evidence="9">The sequence shown here is derived from an EMBL/GenBank/DDBJ whole genome shotgun (WGS) entry which is preliminary data.</text>
</comment>
<reference evidence="10" key="1">
    <citation type="submission" date="2018-04" db="EMBL/GenBank/DDBJ databases">
        <authorList>
            <person name="Liu S."/>
            <person name="Wang Z."/>
            <person name="Li J."/>
        </authorList>
    </citation>
    <scope>NUCLEOTIDE SEQUENCE [LARGE SCALE GENOMIC DNA]</scope>
    <source>
        <strain evidence="10">2189</strain>
    </source>
</reference>
<proteinExistence type="predicted"/>
<name>A0A2U1T8X0_9CORY</name>
<keyword evidence="10" id="KW-1185">Reference proteome</keyword>
<evidence type="ECO:0000256" key="2">
    <source>
        <dbReference type="ARBA" id="ARBA00022448"/>
    </source>
</evidence>
<feature type="domain" description="PTS EIIA type-4" evidence="8">
    <location>
        <begin position="1"/>
        <end position="125"/>
    </location>
</feature>